<organism evidence="1 2">
    <name type="scientific">Microbacterium phage Zeta1847</name>
    <dbReference type="NCBI Taxonomy" id="2201444"/>
    <lineage>
        <taxon>Viruses</taxon>
        <taxon>Duplodnaviria</taxon>
        <taxon>Heunggongvirae</taxon>
        <taxon>Uroviricota</taxon>
        <taxon>Caudoviricetes</taxon>
        <taxon>Casidaviridae</taxon>
        <taxon>Zetavirus</taxon>
        <taxon>Zetavirus zeta1847</taxon>
    </lineage>
</organism>
<keyword evidence="2" id="KW-1185">Reference proteome</keyword>
<dbReference type="KEGG" id="vg:54993686"/>
<gene>
    <name evidence="1" type="primary">3</name>
    <name evidence="1" type="ORF">SEA_ZETA1847_3</name>
</gene>
<accession>A0A2Z4Q981</accession>
<dbReference type="RefSeq" id="YP_009803126.1">
    <property type="nucleotide sequence ID" value="NC_047992.1"/>
</dbReference>
<name>A0A2Z4Q981_9CAUD</name>
<dbReference type="Proteomes" id="UP000251243">
    <property type="component" value="Segment"/>
</dbReference>
<dbReference type="GeneID" id="54993686"/>
<dbReference type="Pfam" id="PF05133">
    <property type="entry name" value="SPP1_portal"/>
    <property type="match status" value="1"/>
</dbReference>
<dbReference type="InterPro" id="IPR021145">
    <property type="entry name" value="Portal_protein_SPP1_Gp6-like"/>
</dbReference>
<proteinExistence type="predicted"/>
<protein>
    <submittedName>
        <fullName evidence="1">Portal protein</fullName>
    </submittedName>
</protein>
<evidence type="ECO:0000313" key="1">
    <source>
        <dbReference type="EMBL" id="AWY06637.1"/>
    </source>
</evidence>
<dbReference type="EMBL" id="MH271320">
    <property type="protein sequence ID" value="AWY06637.1"/>
    <property type="molecule type" value="Genomic_DNA"/>
</dbReference>
<evidence type="ECO:0000313" key="2">
    <source>
        <dbReference type="Proteomes" id="UP000251243"/>
    </source>
</evidence>
<sequence length="469" mass="52506">MDITPKLAEELDGKLEADLKRDGRLGLPKRYLAGDHDKPYMPRGARAEFKHIADRSITNWAPLVPDEFNKGLQLDGFRRPKAEENDPCWAYWQDNGLDARQTIAHRGALEYGTSYVLVLPGQDKSRPVIKPLSPLRSAAWYADDDDDFPEVGIVRLDTFREGNERRQRVAVIDDHRIVTYSRPVNGGEMRHERTEFHNLGVCPMVRFRDRLDGEAMGLVRPFKRHHDRINEVVFNILMAMQYASFRQRWATGLVIPVVEDEDDPEHGKPIEPFEAAVNRLWVSDSTDTRFGEFAQTEISGHQAEYKAAVATLAAAAQISPAVLTGDLTNVSNEALLSTRHATTRKLEEYKLLFGESWELVFRLACRAAGVDEPEPDAEVRWRDTSGQQMAATVDALGKLAQMLGVPQEALWERVPNVTDSELKRWRELAKPDALDSLTAEIMRQGAAADATLTAAQAAPPAPPAEPVSA</sequence>
<reference evidence="2" key="1">
    <citation type="submission" date="2018-04" db="EMBL/GenBank/DDBJ databases">
        <authorList>
            <person name="Go L.Y."/>
            <person name="Mitchell J.A."/>
        </authorList>
    </citation>
    <scope>NUCLEOTIDE SEQUENCE [LARGE SCALE GENOMIC DNA]</scope>
</reference>